<gene>
    <name evidence="2" type="ORF">C2R72_01620</name>
</gene>
<evidence type="ECO:0000313" key="2">
    <source>
        <dbReference type="EMBL" id="PUD81149.1"/>
    </source>
</evidence>
<reference evidence="2 3" key="1">
    <citation type="submission" date="2018-01" db="EMBL/GenBank/DDBJ databases">
        <title>Helicobacter pylori genome-wide association study shows promise for predicting gastric cancer risk.</title>
        <authorList>
            <person name="Berthenet E."/>
            <person name="Yahara K."/>
            <person name="Thorell K."/>
            <person name="Pascoe B."/>
            <person name="Meric G."/>
            <person name="Mikhail J.M."/>
            <person name="Engstrand L."/>
            <person name="Enroth H."/>
            <person name="Burette A."/>
            <person name="Megraud F."/>
            <person name="Atherton J."/>
            <person name="Smith S."/>
            <person name="Wilkinson T.S."/>
            <person name="Hitchings M.D."/>
            <person name="Falush D."/>
            <person name="Sheppard S.K."/>
        </authorList>
    </citation>
    <scope>NUCLEOTIDE SEQUENCE [LARGE SCALE GENOMIC DNA]</scope>
    <source>
        <strain evidence="2 3">GIL237</strain>
    </source>
</reference>
<dbReference type="Proteomes" id="UP000244700">
    <property type="component" value="Unassembled WGS sequence"/>
</dbReference>
<sequence>TKVSKTKRVQKKPPKKKESSKTKGSPLKRELQNKEFKTNGSNETPKKREFKKGVSQKA</sequence>
<evidence type="ECO:0000313" key="3">
    <source>
        <dbReference type="Proteomes" id="UP000244700"/>
    </source>
</evidence>
<proteinExistence type="predicted"/>
<dbReference type="AlphaFoldDB" id="A0A2T6VTG2"/>
<accession>A0A2T6VTG2</accession>
<dbReference type="EMBL" id="QBQT01000093">
    <property type="protein sequence ID" value="PUD81149.1"/>
    <property type="molecule type" value="Genomic_DNA"/>
</dbReference>
<protein>
    <submittedName>
        <fullName evidence="2">Protein TolA</fullName>
    </submittedName>
</protein>
<feature type="region of interest" description="Disordered" evidence="1">
    <location>
        <begin position="1"/>
        <end position="58"/>
    </location>
</feature>
<feature type="compositionally biased region" description="Basic residues" evidence="1">
    <location>
        <begin position="1"/>
        <end position="15"/>
    </location>
</feature>
<feature type="non-terminal residue" evidence="2">
    <location>
        <position position="1"/>
    </location>
</feature>
<name>A0A2T6VTG2_HELPX</name>
<organism evidence="2 3">
    <name type="scientific">Helicobacter pylori</name>
    <name type="common">Campylobacter pylori</name>
    <dbReference type="NCBI Taxonomy" id="210"/>
    <lineage>
        <taxon>Bacteria</taxon>
        <taxon>Pseudomonadati</taxon>
        <taxon>Campylobacterota</taxon>
        <taxon>Epsilonproteobacteria</taxon>
        <taxon>Campylobacterales</taxon>
        <taxon>Helicobacteraceae</taxon>
        <taxon>Helicobacter</taxon>
    </lineage>
</organism>
<feature type="compositionally biased region" description="Basic and acidic residues" evidence="1">
    <location>
        <begin position="16"/>
        <end position="37"/>
    </location>
</feature>
<evidence type="ECO:0000256" key="1">
    <source>
        <dbReference type="SAM" id="MobiDB-lite"/>
    </source>
</evidence>
<comment type="caution">
    <text evidence="2">The sequence shown here is derived from an EMBL/GenBank/DDBJ whole genome shotgun (WGS) entry which is preliminary data.</text>
</comment>